<feature type="domain" description="G-protein coupled receptors family 1 profile" evidence="11">
    <location>
        <begin position="65"/>
        <end position="357"/>
    </location>
</feature>
<feature type="transmembrane region" description="Helical" evidence="10">
    <location>
        <begin position="53"/>
        <end position="75"/>
    </location>
</feature>
<dbReference type="Proteomes" id="UP000762676">
    <property type="component" value="Unassembled WGS sequence"/>
</dbReference>
<keyword evidence="2 8" id="KW-0812">Transmembrane</keyword>
<organism evidence="12 13">
    <name type="scientific">Elysia marginata</name>
    <dbReference type="NCBI Taxonomy" id="1093978"/>
    <lineage>
        <taxon>Eukaryota</taxon>
        <taxon>Metazoa</taxon>
        <taxon>Spiralia</taxon>
        <taxon>Lophotrochozoa</taxon>
        <taxon>Mollusca</taxon>
        <taxon>Gastropoda</taxon>
        <taxon>Heterobranchia</taxon>
        <taxon>Euthyneura</taxon>
        <taxon>Panpulmonata</taxon>
        <taxon>Sacoglossa</taxon>
        <taxon>Placobranchoidea</taxon>
        <taxon>Plakobranchidae</taxon>
        <taxon>Elysia</taxon>
    </lineage>
</organism>
<evidence type="ECO:0000256" key="6">
    <source>
        <dbReference type="ARBA" id="ARBA00023170"/>
    </source>
</evidence>
<proteinExistence type="inferred from homology"/>
<feature type="region of interest" description="Disordered" evidence="9">
    <location>
        <begin position="258"/>
        <end position="279"/>
    </location>
</feature>
<dbReference type="PANTHER" id="PTHR24243:SF230">
    <property type="entry name" value="G-PROTEIN COUPLED RECEPTORS FAMILY 1 PROFILE DOMAIN-CONTAINING PROTEIN"/>
    <property type="match status" value="1"/>
</dbReference>
<comment type="subcellular location">
    <subcellularLocation>
        <location evidence="1">Membrane</location>
        <topology evidence="1">Multi-pass membrane protein</topology>
    </subcellularLocation>
</comment>
<evidence type="ECO:0000313" key="12">
    <source>
        <dbReference type="EMBL" id="GFR74886.1"/>
    </source>
</evidence>
<feature type="transmembrane region" description="Helical" evidence="10">
    <location>
        <begin position="337"/>
        <end position="360"/>
    </location>
</feature>
<keyword evidence="7 8" id="KW-0807">Transducer</keyword>
<feature type="transmembrane region" description="Helical" evidence="10">
    <location>
        <begin position="162"/>
        <end position="185"/>
    </location>
</feature>
<keyword evidence="5 10" id="KW-0472">Membrane</keyword>
<evidence type="ECO:0000256" key="2">
    <source>
        <dbReference type="ARBA" id="ARBA00022692"/>
    </source>
</evidence>
<dbReference type="SUPFAM" id="SSF81321">
    <property type="entry name" value="Family A G protein-coupled receptor-like"/>
    <property type="match status" value="1"/>
</dbReference>
<evidence type="ECO:0000256" key="3">
    <source>
        <dbReference type="ARBA" id="ARBA00022989"/>
    </source>
</evidence>
<evidence type="ECO:0000259" key="11">
    <source>
        <dbReference type="PROSITE" id="PS50262"/>
    </source>
</evidence>
<feature type="transmembrane region" description="Helical" evidence="10">
    <location>
        <begin position="82"/>
        <end position="103"/>
    </location>
</feature>
<evidence type="ECO:0000256" key="1">
    <source>
        <dbReference type="ARBA" id="ARBA00004141"/>
    </source>
</evidence>
<dbReference type="AlphaFoldDB" id="A0AAV4FRA7"/>
<dbReference type="Pfam" id="PF00001">
    <property type="entry name" value="7tm_1"/>
    <property type="match status" value="1"/>
</dbReference>
<dbReference type="InterPro" id="IPR000276">
    <property type="entry name" value="GPCR_Rhodpsn"/>
</dbReference>
<comment type="caution">
    <text evidence="12">The sequence shown here is derived from an EMBL/GenBank/DDBJ whole genome shotgun (WGS) entry which is preliminary data.</text>
</comment>
<feature type="transmembrane region" description="Helical" evidence="10">
    <location>
        <begin position="123"/>
        <end position="141"/>
    </location>
</feature>
<dbReference type="Gene3D" id="1.20.1070.10">
    <property type="entry name" value="Rhodopsin 7-helix transmembrane proteins"/>
    <property type="match status" value="1"/>
</dbReference>
<dbReference type="PROSITE" id="PS50262">
    <property type="entry name" value="G_PROTEIN_RECEP_F1_2"/>
    <property type="match status" value="1"/>
</dbReference>
<evidence type="ECO:0000256" key="8">
    <source>
        <dbReference type="RuleBase" id="RU000688"/>
    </source>
</evidence>
<evidence type="ECO:0000313" key="13">
    <source>
        <dbReference type="Proteomes" id="UP000762676"/>
    </source>
</evidence>
<dbReference type="CDD" id="cd14978">
    <property type="entry name" value="7tmA_FMRFamide_R-like"/>
    <property type="match status" value="1"/>
</dbReference>
<protein>
    <submittedName>
        <fullName evidence="12">Thyrotropin-releasing hormone receptor</fullName>
    </submittedName>
</protein>
<dbReference type="PROSITE" id="PS00237">
    <property type="entry name" value="G_PROTEIN_RECEP_F1_1"/>
    <property type="match status" value="1"/>
</dbReference>
<keyword evidence="13" id="KW-1185">Reference proteome</keyword>
<dbReference type="GO" id="GO:0004930">
    <property type="term" value="F:G protein-coupled receptor activity"/>
    <property type="evidence" value="ECO:0007669"/>
    <property type="project" value="UniProtKB-KW"/>
</dbReference>
<comment type="similarity">
    <text evidence="8">Belongs to the G-protein coupled receptor 1 family.</text>
</comment>
<dbReference type="GO" id="GO:0005886">
    <property type="term" value="C:plasma membrane"/>
    <property type="evidence" value="ECO:0007669"/>
    <property type="project" value="TreeGrafter"/>
</dbReference>
<feature type="transmembrane region" description="Helical" evidence="10">
    <location>
        <begin position="205"/>
        <end position="233"/>
    </location>
</feature>
<evidence type="ECO:0000256" key="10">
    <source>
        <dbReference type="SAM" id="Phobius"/>
    </source>
</evidence>
<dbReference type="PANTHER" id="PTHR24243">
    <property type="entry name" value="G-PROTEIN COUPLED RECEPTOR"/>
    <property type="match status" value="1"/>
</dbReference>
<evidence type="ECO:0000256" key="4">
    <source>
        <dbReference type="ARBA" id="ARBA00023040"/>
    </source>
</evidence>
<dbReference type="EMBL" id="BMAT01004510">
    <property type="protein sequence ID" value="GFR74886.1"/>
    <property type="molecule type" value="Genomic_DNA"/>
</dbReference>
<evidence type="ECO:0000256" key="7">
    <source>
        <dbReference type="ARBA" id="ARBA00023224"/>
    </source>
</evidence>
<sequence length="434" mass="49072">MTDISINESTTTTTISSFDFGTFNKDDLFAQLGRTQSKDIQELNEVSQDISKYYLIVLAAIGVPSNALTVATILSMHALSPATFFVVLLAIFDGCALVVKLIGNQLAQHEMTGHNWFCKFFNPLSIFFSTTANWILVLICLERFISVCYPLKKVYLFTKRRSFIIAAILIGSLFTFILTTLGVMQTFKKNKCTTEERFESFFANVWPYLSVALHLFVPFVLIAVLTAFIIYGLQRSRKHRMSLLRKNEETNEEMKVLKDGAGAPRKSRSSSTPVAPPALHNQKMLNDTARIERTITLMLIAAAVIFLVLSLPMSMYYLMLRFHESREKSIEAARWRVYHQVAYVFVDSSHAVNFFLYFFTAKRFRDQLIRIVTGRASCWGRRISTRGREAGSSSTHSDNRRVSKTATSHFTASTCLHSSGSRGSSTVYYPQGSE</sequence>
<evidence type="ECO:0000256" key="9">
    <source>
        <dbReference type="SAM" id="MobiDB-lite"/>
    </source>
</evidence>
<feature type="transmembrane region" description="Helical" evidence="10">
    <location>
        <begin position="294"/>
        <end position="317"/>
    </location>
</feature>
<name>A0AAV4FRA7_9GAST</name>
<dbReference type="InterPro" id="IPR017452">
    <property type="entry name" value="GPCR_Rhodpsn_7TM"/>
</dbReference>
<keyword evidence="4 8" id="KW-0297">G-protein coupled receptor</keyword>
<keyword evidence="3 10" id="KW-1133">Transmembrane helix</keyword>
<accession>A0AAV4FRA7</accession>
<keyword evidence="6 8" id="KW-0675">Receptor</keyword>
<dbReference type="SMART" id="SM01381">
    <property type="entry name" value="7TM_GPCR_Srsx"/>
    <property type="match status" value="1"/>
</dbReference>
<evidence type="ECO:0000256" key="5">
    <source>
        <dbReference type="ARBA" id="ARBA00023136"/>
    </source>
</evidence>
<dbReference type="PRINTS" id="PR00237">
    <property type="entry name" value="GPCRRHODOPSN"/>
</dbReference>
<gene>
    <name evidence="12" type="ORF">ElyMa_002174300</name>
</gene>
<reference evidence="12 13" key="1">
    <citation type="journal article" date="2021" name="Elife">
        <title>Chloroplast acquisition without the gene transfer in kleptoplastic sea slugs, Plakobranchus ocellatus.</title>
        <authorList>
            <person name="Maeda T."/>
            <person name="Takahashi S."/>
            <person name="Yoshida T."/>
            <person name="Shimamura S."/>
            <person name="Takaki Y."/>
            <person name="Nagai Y."/>
            <person name="Toyoda A."/>
            <person name="Suzuki Y."/>
            <person name="Arimoto A."/>
            <person name="Ishii H."/>
            <person name="Satoh N."/>
            <person name="Nishiyama T."/>
            <person name="Hasebe M."/>
            <person name="Maruyama T."/>
            <person name="Minagawa J."/>
            <person name="Obokata J."/>
            <person name="Shigenobu S."/>
        </authorList>
    </citation>
    <scope>NUCLEOTIDE SEQUENCE [LARGE SCALE GENOMIC DNA]</scope>
</reference>